<dbReference type="GO" id="GO:0010181">
    <property type="term" value="F:FMN binding"/>
    <property type="evidence" value="ECO:0007669"/>
    <property type="project" value="UniProtKB-UniRule"/>
</dbReference>
<dbReference type="Gene3D" id="2.30.110.10">
    <property type="entry name" value="Electron Transport, Fmn-binding Protein, Chain A"/>
    <property type="match status" value="1"/>
</dbReference>
<feature type="binding site" evidence="7">
    <location>
        <begin position="196"/>
        <end position="198"/>
    </location>
    <ligand>
        <name>substrate</name>
    </ligand>
</feature>
<feature type="domain" description="Pyridoxine 5'-phosphate oxidase dimerisation C-terminal" evidence="10">
    <location>
        <begin position="177"/>
        <end position="217"/>
    </location>
</feature>
<dbReference type="PANTHER" id="PTHR10851">
    <property type="entry name" value="PYRIDOXINE-5-PHOSPHATE OXIDASE"/>
    <property type="match status" value="1"/>
</dbReference>
<dbReference type="InterPro" id="IPR019576">
    <property type="entry name" value="Pyridoxamine_oxidase_dimer_C"/>
</dbReference>
<dbReference type="InterPro" id="IPR019740">
    <property type="entry name" value="Pyridox_Oxase_CS"/>
</dbReference>
<feature type="binding site" evidence="7">
    <location>
        <position position="136"/>
    </location>
    <ligand>
        <name>substrate</name>
    </ligand>
</feature>
<feature type="binding site" evidence="8">
    <location>
        <position position="110"/>
    </location>
    <ligand>
        <name>FMN</name>
        <dbReference type="ChEBI" id="CHEBI:58210"/>
    </ligand>
</feature>
<keyword evidence="3 8" id="KW-0288">FMN</keyword>
<accession>A0AAT9G4G4</accession>
<dbReference type="PROSITE" id="PS01064">
    <property type="entry name" value="PYRIDOX_OXIDASE"/>
    <property type="match status" value="1"/>
</dbReference>
<evidence type="ECO:0000256" key="8">
    <source>
        <dbReference type="PIRSR" id="PIRSR000190-2"/>
    </source>
</evidence>
<protein>
    <recommendedName>
        <fullName evidence="6">Pyridoxamine 5'-phosphate oxidase</fullName>
        <ecNumber evidence="6">1.4.3.5</ecNumber>
    </recommendedName>
</protein>
<dbReference type="Pfam" id="PF01243">
    <property type="entry name" value="PNPOx_N"/>
    <property type="match status" value="1"/>
</dbReference>
<dbReference type="InterPro" id="IPR000659">
    <property type="entry name" value="Pyridox_Oxase"/>
</dbReference>
<dbReference type="EMBL" id="AP028961">
    <property type="protein sequence ID" value="BET44582.1"/>
    <property type="molecule type" value="Genomic_DNA"/>
</dbReference>
<evidence type="ECO:0000259" key="10">
    <source>
        <dbReference type="Pfam" id="PF10590"/>
    </source>
</evidence>
<evidence type="ECO:0000256" key="6">
    <source>
        <dbReference type="NCBIfam" id="TIGR00558"/>
    </source>
</evidence>
<dbReference type="NCBIfam" id="TIGR00558">
    <property type="entry name" value="pdxH"/>
    <property type="match status" value="1"/>
</dbReference>
<feature type="binding site" evidence="7">
    <location>
        <position position="128"/>
    </location>
    <ligand>
        <name>substrate</name>
    </ligand>
</feature>
<dbReference type="InterPro" id="IPR011576">
    <property type="entry name" value="Pyridox_Oxase_N"/>
</dbReference>
<feature type="binding site" evidence="8">
    <location>
        <begin position="145"/>
        <end position="146"/>
    </location>
    <ligand>
        <name>FMN</name>
        <dbReference type="ChEBI" id="CHEBI:58210"/>
    </ligand>
</feature>
<evidence type="ECO:0000256" key="3">
    <source>
        <dbReference type="ARBA" id="ARBA00022643"/>
    </source>
</evidence>
<dbReference type="GO" id="GO:0004733">
    <property type="term" value="F:pyridoxamine phosphate oxidase activity"/>
    <property type="evidence" value="ECO:0007669"/>
    <property type="project" value="UniProtKB-UniRule"/>
</dbReference>
<feature type="binding site" evidence="8">
    <location>
        <begin position="80"/>
        <end position="81"/>
    </location>
    <ligand>
        <name>FMN</name>
        <dbReference type="ChEBI" id="CHEBI:58210"/>
    </ligand>
</feature>
<comment type="cofactor">
    <cofactor evidence="8">
        <name>FMN</name>
        <dbReference type="ChEBI" id="CHEBI:58210"/>
    </cofactor>
    <text evidence="8">Binds 1 FMN per subunit.</text>
</comment>
<feature type="binding site" evidence="8">
    <location>
        <begin position="65"/>
        <end position="70"/>
    </location>
    <ligand>
        <name>FMN</name>
        <dbReference type="ChEBI" id="CHEBI:58210"/>
    </ligand>
</feature>
<feature type="binding site" evidence="8">
    <location>
        <position position="200"/>
    </location>
    <ligand>
        <name>FMN</name>
        <dbReference type="ChEBI" id="CHEBI:58210"/>
    </ligand>
</feature>
<evidence type="ECO:0000313" key="11">
    <source>
        <dbReference type="EMBL" id="BET44582.1"/>
    </source>
</evidence>
<sequence length="217" mass="26126">MIKKYMDISLLRREYISNKLKRTDLTDEPLDLFERWLNDAYKAKLTDPTAMCMATVDELGQPYQRIVLLKSYDTSGLVFYTNVISSRKSRHIIMNNKVSLLFPWYALERQVCFLGKAIQLTVYDTQEYFKNRPRNSQITSSISEQSTIINNRNFLIKKFFKFKRQWENNEIPLPRFWGGYRVIFNSVEFWQGRANRLHDRFLYEKKFNHWHISRLAP</sequence>
<gene>
    <name evidence="11" type="primary">pdxH</name>
    <name evidence="11" type="ORF">ACHINZ_2540</name>
</gene>
<evidence type="ECO:0000256" key="5">
    <source>
        <dbReference type="ARBA" id="ARBA00023096"/>
    </source>
</evidence>
<dbReference type="InterPro" id="IPR012349">
    <property type="entry name" value="Split_barrel_FMN-bd"/>
</dbReference>
<feature type="binding site" evidence="8">
    <location>
        <position position="190"/>
    </location>
    <ligand>
        <name>FMN</name>
        <dbReference type="ChEBI" id="CHEBI:58210"/>
    </ligand>
</feature>
<feature type="binding site" evidence="8">
    <location>
        <position position="88"/>
    </location>
    <ligand>
        <name>FMN</name>
        <dbReference type="ChEBI" id="CHEBI:58210"/>
    </ligand>
</feature>
<organism evidence="11">
    <name type="scientific">Candidatus Aschnera chinzeii</name>
    <dbReference type="NCBI Taxonomy" id="1485666"/>
    <lineage>
        <taxon>Bacteria</taxon>
        <taxon>Pseudomonadati</taxon>
        <taxon>Pseudomonadota</taxon>
        <taxon>Gammaproteobacteria</taxon>
        <taxon>Enterobacterales</taxon>
        <taxon>Enterobacteriaceae</taxon>
        <taxon>Candidatus Aschnera</taxon>
    </lineage>
</organism>
<evidence type="ECO:0000256" key="2">
    <source>
        <dbReference type="ARBA" id="ARBA00022630"/>
    </source>
</evidence>
<keyword evidence="5" id="KW-0664">Pyridoxine biosynthesis</keyword>
<dbReference type="AlphaFoldDB" id="A0AAT9G4G4"/>
<dbReference type="PANTHER" id="PTHR10851:SF0">
    <property type="entry name" value="PYRIDOXINE-5'-PHOSPHATE OXIDASE"/>
    <property type="match status" value="1"/>
</dbReference>
<comment type="similarity">
    <text evidence="1">Belongs to the pyridoxamine 5'-phosphate oxidase family.</text>
</comment>
<feature type="binding site" evidence="7">
    <location>
        <position position="132"/>
    </location>
    <ligand>
        <name>substrate</name>
    </ligand>
</feature>
<evidence type="ECO:0000259" key="9">
    <source>
        <dbReference type="Pfam" id="PF01243"/>
    </source>
</evidence>
<keyword evidence="2" id="KW-0285">Flavoprotein</keyword>
<feature type="binding site" evidence="7">
    <location>
        <begin position="12"/>
        <end position="15"/>
    </location>
    <ligand>
        <name>substrate</name>
    </ligand>
</feature>
<dbReference type="NCBIfam" id="NF004231">
    <property type="entry name" value="PRK05679.1"/>
    <property type="match status" value="1"/>
</dbReference>
<reference evidence="11" key="2">
    <citation type="submission" date="2023-10" db="EMBL/GenBank/DDBJ databases">
        <authorList>
            <person name="Koga R."/>
            <person name="Fukatsu T."/>
        </authorList>
    </citation>
    <scope>NUCLEOTIDE SEQUENCE</scope>
    <source>
        <strain evidence="11">Kw-01</strain>
    </source>
</reference>
<evidence type="ECO:0000256" key="7">
    <source>
        <dbReference type="PIRSR" id="PIRSR000190-1"/>
    </source>
</evidence>
<dbReference type="GO" id="GO:0008615">
    <property type="term" value="P:pyridoxine biosynthetic process"/>
    <property type="evidence" value="ECO:0007669"/>
    <property type="project" value="UniProtKB-UniRule"/>
</dbReference>
<reference evidence="11" key="1">
    <citation type="journal article" date="2023" name="Front. Microbiol.">
        <title>Genome analysis of Candidatus Aschnera chinzeii, the bacterial endosymbiont of the blood-sucking bat fly Penicillidia jenynsii (Insecta: Diptera: Nycteribiidae).</title>
        <authorList>
            <person name="Koga R."/>
            <person name="Moriyama M."/>
            <person name="Nozaki T."/>
            <person name="Fukatsu T."/>
        </authorList>
    </citation>
    <scope>NUCLEOTIDE SEQUENCE</scope>
    <source>
        <strain evidence="11">Kw-01</strain>
    </source>
</reference>
<keyword evidence="4" id="KW-0560">Oxidoreductase</keyword>
<dbReference type="SUPFAM" id="SSF50475">
    <property type="entry name" value="FMN-binding split barrel"/>
    <property type="match status" value="1"/>
</dbReference>
<dbReference type="EC" id="1.4.3.5" evidence="6"/>
<feature type="domain" description="Pyridoxamine 5'-phosphate oxidase N-terminal" evidence="9">
    <location>
        <begin position="38"/>
        <end position="158"/>
    </location>
</feature>
<name>A0AAT9G4G4_9ENTR</name>
<feature type="binding site" evidence="7">
    <location>
        <position position="70"/>
    </location>
    <ligand>
        <name>substrate</name>
    </ligand>
</feature>
<evidence type="ECO:0000256" key="1">
    <source>
        <dbReference type="ARBA" id="ARBA00007301"/>
    </source>
</evidence>
<dbReference type="Pfam" id="PF10590">
    <property type="entry name" value="PNP_phzG_C"/>
    <property type="match status" value="1"/>
</dbReference>
<evidence type="ECO:0000256" key="4">
    <source>
        <dbReference type="ARBA" id="ARBA00023002"/>
    </source>
</evidence>
<proteinExistence type="inferred from homology"/>
<feature type="binding site" evidence="8">
    <location>
        <position position="87"/>
    </location>
    <ligand>
        <name>FMN</name>
        <dbReference type="ChEBI" id="CHEBI:58210"/>
    </ligand>
</feature>
<dbReference type="PIRSF" id="PIRSF000190">
    <property type="entry name" value="Pyd_amn-ph_oxd"/>
    <property type="match status" value="1"/>
</dbReference>